<accession>A0A6G0YT99</accession>
<gene>
    <name evidence="1" type="ORF">FWK35_00007733</name>
</gene>
<comment type="caution">
    <text evidence="1">The sequence shown here is derived from an EMBL/GenBank/DDBJ whole genome shotgun (WGS) entry which is preliminary data.</text>
</comment>
<dbReference type="AlphaFoldDB" id="A0A6G0YT99"/>
<proteinExistence type="predicted"/>
<dbReference type="Proteomes" id="UP000478052">
    <property type="component" value="Unassembled WGS sequence"/>
</dbReference>
<evidence type="ECO:0000313" key="1">
    <source>
        <dbReference type="EMBL" id="KAF0761169.1"/>
    </source>
</evidence>
<dbReference type="EMBL" id="VUJU01002474">
    <property type="protein sequence ID" value="KAF0761169.1"/>
    <property type="molecule type" value="Genomic_DNA"/>
</dbReference>
<name>A0A6G0YT99_APHCR</name>
<evidence type="ECO:0000313" key="2">
    <source>
        <dbReference type="Proteomes" id="UP000478052"/>
    </source>
</evidence>
<protein>
    <submittedName>
        <fullName evidence="1">Uncharacterized protein</fullName>
    </submittedName>
</protein>
<keyword evidence="2" id="KW-1185">Reference proteome</keyword>
<sequence length="66" mass="7680">MCNKDAKFPLLLWEKEPTDEPWTTNGAESFHKIQTETLLKNNSINNKKINTLLKNTRGKQDYTLKS</sequence>
<reference evidence="1 2" key="1">
    <citation type="submission" date="2019-08" db="EMBL/GenBank/DDBJ databases">
        <title>Whole genome of Aphis craccivora.</title>
        <authorList>
            <person name="Voronova N.V."/>
            <person name="Shulinski R.S."/>
            <person name="Bandarenka Y.V."/>
            <person name="Zhorov D.G."/>
            <person name="Warner D."/>
        </authorList>
    </citation>
    <scope>NUCLEOTIDE SEQUENCE [LARGE SCALE GENOMIC DNA]</scope>
    <source>
        <strain evidence="1">180601</strain>
        <tissue evidence="1">Whole Body</tissue>
    </source>
</reference>
<organism evidence="1 2">
    <name type="scientific">Aphis craccivora</name>
    <name type="common">Cowpea aphid</name>
    <dbReference type="NCBI Taxonomy" id="307492"/>
    <lineage>
        <taxon>Eukaryota</taxon>
        <taxon>Metazoa</taxon>
        <taxon>Ecdysozoa</taxon>
        <taxon>Arthropoda</taxon>
        <taxon>Hexapoda</taxon>
        <taxon>Insecta</taxon>
        <taxon>Pterygota</taxon>
        <taxon>Neoptera</taxon>
        <taxon>Paraneoptera</taxon>
        <taxon>Hemiptera</taxon>
        <taxon>Sternorrhyncha</taxon>
        <taxon>Aphidomorpha</taxon>
        <taxon>Aphidoidea</taxon>
        <taxon>Aphididae</taxon>
        <taxon>Aphidini</taxon>
        <taxon>Aphis</taxon>
        <taxon>Aphis</taxon>
    </lineage>
</organism>